<dbReference type="RefSeq" id="WP_258935805.1">
    <property type="nucleotide sequence ID" value="NZ_JANBBF010000008.1"/>
</dbReference>
<comment type="caution">
    <text evidence="3">The sequence shown here is derived from an EMBL/GenBank/DDBJ whole genome shotgun (WGS) entry which is preliminary data.</text>
</comment>
<sequence>MTTPQGPGDPWANQPGGYPGQQGPYGQQGPQYGQPQYGQQPPYGGQPQQGGYPQGGQPPYGHPQQAYGQQGYGQQGYPQQPYGQPGQYAGDQQGGFVPTPQPPGKGRKRGLIIGLVVALVVAAGAVGSYFAFFQQSSVAAGASSPTDAVRKLATSFEGGDLAGTLTTFAPSESRLLTDSLDEAVAEYKRLGVLTEEADPEQLSGLSITTENLRFDEQAEERVNDRVTITKLTGGTITIKGNAAELPLTPEIKQQMLDDAPSGEQTTTIDIAEDVDGPLRIAAVQEDGEWYPSLFYTIADNILQEEGLEWPSRSIPAEGAGSPDDAVKGVVNAALSADLEGVIKLLPPDEMGVLHDAGPLLVDSAGDMEGVPDAEVTDLQTETSEISGGTRATITSVTVSVQGSTVTVAKSGDCYEMQAQGRSQRLCADQVAQLAAEDGDLPPAAAQTVSNLAGGIMEQGVAVVTTEVDGKHYVSPVRTLSELGMTVVRSMQPEDFKAMLESGY</sequence>
<name>A0ABW6G476_9PSEU</name>
<feature type="transmembrane region" description="Helical" evidence="2">
    <location>
        <begin position="111"/>
        <end position="132"/>
    </location>
</feature>
<evidence type="ECO:0000256" key="1">
    <source>
        <dbReference type="SAM" id="MobiDB-lite"/>
    </source>
</evidence>
<evidence type="ECO:0000313" key="4">
    <source>
        <dbReference type="Proteomes" id="UP001598673"/>
    </source>
</evidence>
<keyword evidence="4" id="KW-1185">Reference proteome</keyword>
<keyword evidence="2" id="KW-1133">Transmembrane helix</keyword>
<keyword evidence="3" id="KW-0969">Cilium</keyword>
<dbReference type="EMBL" id="JBHXCV010000006">
    <property type="protein sequence ID" value="MFD6794001.1"/>
    <property type="molecule type" value="Genomic_DNA"/>
</dbReference>
<keyword evidence="2" id="KW-0472">Membrane</keyword>
<reference evidence="3 4" key="1">
    <citation type="submission" date="2024-09" db="EMBL/GenBank/DDBJ databases">
        <title>The Natural Products Discovery Center: Release of the First 8490 Sequenced Strains for Exploring Actinobacteria Biosynthetic Diversity.</title>
        <authorList>
            <person name="Kalkreuter E."/>
            <person name="Kautsar S.A."/>
            <person name="Yang D."/>
            <person name="Bader C.D."/>
            <person name="Teijaro C.N."/>
            <person name="Fluegel L."/>
            <person name="Davis C.M."/>
            <person name="Simpson J.R."/>
            <person name="Lauterbach L."/>
            <person name="Steele A.D."/>
            <person name="Gui C."/>
            <person name="Meng S."/>
            <person name="Li G."/>
            <person name="Viehrig K."/>
            <person name="Ye F."/>
            <person name="Su P."/>
            <person name="Kiefer A.F."/>
            <person name="Nichols A."/>
            <person name="Cepeda A.J."/>
            <person name="Yan W."/>
            <person name="Fan B."/>
            <person name="Jiang Y."/>
            <person name="Adhikari A."/>
            <person name="Zheng C.-J."/>
            <person name="Schuster L."/>
            <person name="Cowan T.M."/>
            <person name="Smanski M.J."/>
            <person name="Chevrette M.G."/>
            <person name="De Carvalho L.P.S."/>
            <person name="Shen B."/>
        </authorList>
    </citation>
    <scope>NUCLEOTIDE SEQUENCE [LARGE SCALE GENOMIC DNA]</scope>
    <source>
        <strain evidence="3 4">NPDC060353</strain>
    </source>
</reference>
<gene>
    <name evidence="3" type="ORF">ACFWGY_11740</name>
</gene>
<feature type="compositionally biased region" description="Low complexity" evidence="1">
    <location>
        <begin position="21"/>
        <end position="69"/>
    </location>
</feature>
<accession>A0ABW6G476</accession>
<evidence type="ECO:0000313" key="3">
    <source>
        <dbReference type="EMBL" id="MFD6794001.1"/>
    </source>
</evidence>
<dbReference type="Proteomes" id="UP001598673">
    <property type="component" value="Unassembled WGS sequence"/>
</dbReference>
<feature type="region of interest" description="Disordered" evidence="1">
    <location>
        <begin position="1"/>
        <end position="103"/>
    </location>
</feature>
<keyword evidence="3" id="KW-0282">Flagellum</keyword>
<feature type="compositionally biased region" description="Low complexity" evidence="1">
    <location>
        <begin position="75"/>
        <end position="95"/>
    </location>
</feature>
<organism evidence="3 4">
    <name type="scientific">Prauserella salsuginis</name>
    <dbReference type="NCBI Taxonomy" id="387889"/>
    <lineage>
        <taxon>Bacteria</taxon>
        <taxon>Bacillati</taxon>
        <taxon>Actinomycetota</taxon>
        <taxon>Actinomycetes</taxon>
        <taxon>Pseudonocardiales</taxon>
        <taxon>Pseudonocardiaceae</taxon>
        <taxon>Prauserella</taxon>
        <taxon>Prauserella salsuginis group</taxon>
    </lineage>
</organism>
<proteinExistence type="predicted"/>
<keyword evidence="2" id="KW-0812">Transmembrane</keyword>
<evidence type="ECO:0000256" key="2">
    <source>
        <dbReference type="SAM" id="Phobius"/>
    </source>
</evidence>
<keyword evidence="3" id="KW-0966">Cell projection</keyword>
<protein>
    <submittedName>
        <fullName evidence="3">Flagellar basal body protein FliL</fullName>
    </submittedName>
</protein>